<dbReference type="AlphaFoldDB" id="A0A1F6DVU4"/>
<reference evidence="1 2" key="1">
    <citation type="journal article" date="2016" name="Nat. Commun.">
        <title>Thousands of microbial genomes shed light on interconnected biogeochemical processes in an aquifer system.</title>
        <authorList>
            <person name="Anantharaman K."/>
            <person name="Brown C.T."/>
            <person name="Hug L.A."/>
            <person name="Sharon I."/>
            <person name="Castelle C.J."/>
            <person name="Probst A.J."/>
            <person name="Thomas B.C."/>
            <person name="Singh A."/>
            <person name="Wilkins M.J."/>
            <person name="Karaoz U."/>
            <person name="Brodie E.L."/>
            <person name="Williams K.H."/>
            <person name="Hubbard S.S."/>
            <person name="Banfield J.F."/>
        </authorList>
    </citation>
    <scope>NUCLEOTIDE SEQUENCE [LARGE SCALE GENOMIC DNA]</scope>
</reference>
<dbReference type="EMBL" id="MFLK01000044">
    <property type="protein sequence ID" value="OGG65541.1"/>
    <property type="molecule type" value="Genomic_DNA"/>
</dbReference>
<sequence>MRPRIIIVVALCIGGGIALTPVVRAALTVNANLLARSTFDITGSISKGAGSFVIDHPLDPKNKLLYHSFVESPDTLNQYDGTATLDVNGEATVQLPDYFEALNTNFTYQFFPMKVPMRGLYIKQKIKDNAFVIAGGTPGEQVSWMVTGVRHDPYVLAYPILPEVEKGPNALLDKGECIFEPLCK</sequence>
<organism evidence="1 2">
    <name type="scientific">Candidatus Kaiserbacteria bacterium RIFCSPHIGHO2_02_FULL_55_20</name>
    <dbReference type="NCBI Taxonomy" id="1798497"/>
    <lineage>
        <taxon>Bacteria</taxon>
        <taxon>Candidatus Kaiseribacteriota</taxon>
    </lineage>
</organism>
<comment type="caution">
    <text evidence="1">The sequence shown here is derived from an EMBL/GenBank/DDBJ whole genome shotgun (WGS) entry which is preliminary data.</text>
</comment>
<protein>
    <submittedName>
        <fullName evidence="1">Uncharacterized protein</fullName>
    </submittedName>
</protein>
<evidence type="ECO:0000313" key="1">
    <source>
        <dbReference type="EMBL" id="OGG65541.1"/>
    </source>
</evidence>
<accession>A0A1F6DVU4</accession>
<gene>
    <name evidence="1" type="ORF">A3D71_00370</name>
</gene>
<name>A0A1F6DVU4_9BACT</name>
<dbReference type="Proteomes" id="UP000177652">
    <property type="component" value="Unassembled WGS sequence"/>
</dbReference>
<evidence type="ECO:0000313" key="2">
    <source>
        <dbReference type="Proteomes" id="UP000177652"/>
    </source>
</evidence>
<dbReference type="STRING" id="1798497.A3D71_00370"/>
<proteinExistence type="predicted"/>